<accession>A0A1H5XJD6</accession>
<evidence type="ECO:0008006" key="3">
    <source>
        <dbReference type="Google" id="ProtNLM"/>
    </source>
</evidence>
<dbReference type="AlphaFoldDB" id="A0A1H5XJD6"/>
<dbReference type="Proteomes" id="UP000236753">
    <property type="component" value="Unassembled WGS sequence"/>
</dbReference>
<evidence type="ECO:0000313" key="2">
    <source>
        <dbReference type="Proteomes" id="UP000236753"/>
    </source>
</evidence>
<name>A0A1H5XJD6_9PROT</name>
<protein>
    <recommendedName>
        <fullName evidence="3">Transposase of IS4/5 family</fullName>
    </recommendedName>
</protein>
<dbReference type="EMBL" id="FNUX01000028">
    <property type="protein sequence ID" value="SEG11447.1"/>
    <property type="molecule type" value="Genomic_DNA"/>
</dbReference>
<proteinExistence type="predicted"/>
<sequence>MTHSHRRHDISDKAWTLLEPDLPGRAGAWTA</sequence>
<evidence type="ECO:0000313" key="1">
    <source>
        <dbReference type="EMBL" id="SEG11447.1"/>
    </source>
</evidence>
<organism evidence="1 2">
    <name type="scientific">Nitrosomonas ureae</name>
    <dbReference type="NCBI Taxonomy" id="44577"/>
    <lineage>
        <taxon>Bacteria</taxon>
        <taxon>Pseudomonadati</taxon>
        <taxon>Pseudomonadota</taxon>
        <taxon>Betaproteobacteria</taxon>
        <taxon>Nitrosomonadales</taxon>
        <taxon>Nitrosomonadaceae</taxon>
        <taxon>Nitrosomonas</taxon>
    </lineage>
</organism>
<reference evidence="1 2" key="1">
    <citation type="submission" date="2016-10" db="EMBL/GenBank/DDBJ databases">
        <authorList>
            <person name="de Groot N.N."/>
        </authorList>
    </citation>
    <scope>NUCLEOTIDE SEQUENCE [LARGE SCALE GENOMIC DNA]</scope>
    <source>
        <strain evidence="1 2">Nm13</strain>
    </source>
</reference>
<gene>
    <name evidence="1" type="ORF">SAMN05216334_1288</name>
</gene>